<dbReference type="PANTHER" id="PTHR43540">
    <property type="entry name" value="PEROXYUREIDOACRYLATE/UREIDOACRYLATE AMIDOHYDROLASE-RELATED"/>
    <property type="match status" value="1"/>
</dbReference>
<dbReference type="PANTHER" id="PTHR43540:SF6">
    <property type="entry name" value="ISOCHORISMATASE-LIKE DOMAIN-CONTAINING PROTEIN"/>
    <property type="match status" value="1"/>
</dbReference>
<evidence type="ECO:0000259" key="2">
    <source>
        <dbReference type="Pfam" id="PF00857"/>
    </source>
</evidence>
<dbReference type="Gene3D" id="3.40.50.850">
    <property type="entry name" value="Isochorismatase-like"/>
    <property type="match status" value="1"/>
</dbReference>
<accession>A0ABV2J119</accession>
<dbReference type="InterPro" id="IPR000868">
    <property type="entry name" value="Isochorismatase-like_dom"/>
</dbReference>
<dbReference type="InterPro" id="IPR050272">
    <property type="entry name" value="Isochorismatase-like_hydrls"/>
</dbReference>
<reference evidence="3 4" key="1">
    <citation type="submission" date="2024-06" db="EMBL/GenBank/DDBJ databases">
        <title>Genomic Encyclopedia of Type Strains, Phase IV (KMG-IV): sequencing the most valuable type-strain genomes for metagenomic binning, comparative biology and taxonomic classification.</title>
        <authorList>
            <person name="Goeker M."/>
        </authorList>
    </citation>
    <scope>NUCLEOTIDE SEQUENCE [LARGE SCALE GENOMIC DNA]</scope>
    <source>
        <strain evidence="3 4">DSM 29780</strain>
    </source>
</reference>
<gene>
    <name evidence="3" type="ORF">ABID16_001928</name>
</gene>
<name>A0ABV2J119_9HYPH</name>
<keyword evidence="4" id="KW-1185">Reference proteome</keyword>
<proteinExistence type="predicted"/>
<keyword evidence="1" id="KW-0378">Hydrolase</keyword>
<sequence>MSHADTALIVIDVQESFRHMPYWNAEGLIAYLAHQQRLIDGAKAAGIPVVQIFHTRAGSPFDREGGLVRTMEGLSIQPDVTFYKERHSALAGTGLDIWLTRNGINRLIISGIRTEQCCETTTRHASDLGWSVDFVSAATFTFPMQHADGTVFSQSDIIRRTELVLATRFARIVSVDEALAGLNIKKAA</sequence>
<dbReference type="SUPFAM" id="SSF52499">
    <property type="entry name" value="Isochorismatase-like hydrolases"/>
    <property type="match status" value="1"/>
</dbReference>
<feature type="domain" description="Isochorismatase-like" evidence="2">
    <location>
        <begin position="6"/>
        <end position="145"/>
    </location>
</feature>
<comment type="caution">
    <text evidence="3">The sequence shown here is derived from an EMBL/GenBank/DDBJ whole genome shotgun (WGS) entry which is preliminary data.</text>
</comment>
<dbReference type="InterPro" id="IPR036380">
    <property type="entry name" value="Isochorismatase-like_sf"/>
</dbReference>
<protein>
    <submittedName>
        <fullName evidence="3">Nicotinamidase-related amidase</fullName>
    </submittedName>
</protein>
<organism evidence="3 4">
    <name type="scientific">Rhizobium aquaticum</name>
    <dbReference type="NCBI Taxonomy" id="1549636"/>
    <lineage>
        <taxon>Bacteria</taxon>
        <taxon>Pseudomonadati</taxon>
        <taxon>Pseudomonadota</taxon>
        <taxon>Alphaproteobacteria</taxon>
        <taxon>Hyphomicrobiales</taxon>
        <taxon>Rhizobiaceae</taxon>
        <taxon>Rhizobium/Agrobacterium group</taxon>
        <taxon>Rhizobium</taxon>
    </lineage>
</organism>
<dbReference type="RefSeq" id="WP_354556125.1">
    <property type="nucleotide sequence ID" value="NZ_JBEPMB010000002.1"/>
</dbReference>
<evidence type="ECO:0000313" key="3">
    <source>
        <dbReference type="EMBL" id="MET3613599.1"/>
    </source>
</evidence>
<evidence type="ECO:0000313" key="4">
    <source>
        <dbReference type="Proteomes" id="UP001549047"/>
    </source>
</evidence>
<evidence type="ECO:0000256" key="1">
    <source>
        <dbReference type="ARBA" id="ARBA00022801"/>
    </source>
</evidence>
<dbReference type="Pfam" id="PF00857">
    <property type="entry name" value="Isochorismatase"/>
    <property type="match status" value="1"/>
</dbReference>
<dbReference type="EMBL" id="JBEPMB010000002">
    <property type="protein sequence ID" value="MET3613599.1"/>
    <property type="molecule type" value="Genomic_DNA"/>
</dbReference>
<dbReference type="Proteomes" id="UP001549047">
    <property type="component" value="Unassembled WGS sequence"/>
</dbReference>